<dbReference type="GO" id="GO:0022857">
    <property type="term" value="F:transmembrane transporter activity"/>
    <property type="evidence" value="ECO:0007669"/>
    <property type="project" value="InterPro"/>
</dbReference>
<evidence type="ECO:0000256" key="1">
    <source>
        <dbReference type="ARBA" id="ARBA00004651"/>
    </source>
</evidence>
<proteinExistence type="predicted"/>
<dbReference type="STRING" id="118168.MC7420_2515"/>
<dbReference type="eggNOG" id="COG0477">
    <property type="taxonomic scope" value="Bacteria"/>
</dbReference>
<feature type="transmembrane region" description="Helical" evidence="7">
    <location>
        <begin position="404"/>
        <end position="425"/>
    </location>
</feature>
<evidence type="ECO:0000256" key="5">
    <source>
        <dbReference type="ARBA" id="ARBA00022989"/>
    </source>
</evidence>
<keyword evidence="5 7" id="KW-1133">Transmembrane helix</keyword>
<dbReference type="AlphaFoldDB" id="B4VZL7"/>
<comment type="subcellular location">
    <subcellularLocation>
        <location evidence="1">Cell membrane</location>
        <topology evidence="1">Multi-pass membrane protein</topology>
    </subcellularLocation>
</comment>
<evidence type="ECO:0000313" key="8">
    <source>
        <dbReference type="EMBL" id="EDX72607.1"/>
    </source>
</evidence>
<keyword evidence="2" id="KW-0813">Transport</keyword>
<evidence type="ECO:0000256" key="7">
    <source>
        <dbReference type="SAM" id="Phobius"/>
    </source>
</evidence>
<feature type="transmembrane region" description="Helical" evidence="7">
    <location>
        <begin position="81"/>
        <end position="103"/>
    </location>
</feature>
<evidence type="ECO:0000256" key="3">
    <source>
        <dbReference type="ARBA" id="ARBA00022475"/>
    </source>
</evidence>
<evidence type="ECO:0000256" key="6">
    <source>
        <dbReference type="ARBA" id="ARBA00023136"/>
    </source>
</evidence>
<keyword evidence="3" id="KW-1003">Cell membrane</keyword>
<dbReference type="InterPro" id="IPR036259">
    <property type="entry name" value="MFS_trans_sf"/>
</dbReference>
<dbReference type="CDD" id="cd06173">
    <property type="entry name" value="MFS_MefA_like"/>
    <property type="match status" value="1"/>
</dbReference>
<name>B4VZL7_9CYAN</name>
<keyword evidence="4 7" id="KW-0812">Transmembrane</keyword>
<feature type="transmembrane region" description="Helical" evidence="7">
    <location>
        <begin position="227"/>
        <end position="250"/>
    </location>
</feature>
<dbReference type="InterPro" id="IPR011701">
    <property type="entry name" value="MFS"/>
</dbReference>
<dbReference type="EMBL" id="DS989863">
    <property type="protein sequence ID" value="EDX72607.1"/>
    <property type="molecule type" value="Genomic_DNA"/>
</dbReference>
<keyword evidence="6 7" id="KW-0472">Membrane</keyword>
<feature type="transmembrane region" description="Helical" evidence="7">
    <location>
        <begin position="109"/>
        <end position="128"/>
    </location>
</feature>
<feature type="transmembrane region" description="Helical" evidence="7">
    <location>
        <begin position="316"/>
        <end position="339"/>
    </location>
</feature>
<feature type="transmembrane region" description="Helical" evidence="7">
    <location>
        <begin position="262"/>
        <end position="284"/>
    </location>
</feature>
<sequence>MKSVSQPFALVRELPTFTLFWLGQSLSEIGNRLTGFGLGIWVYQHTHTVTQLSLVIFLTTLPGVLITPFVGAFVDRWNRQWIIIFSDLAAAFITLTLALLLLTDHLQVWHTYLSAFFTSVCGSFQMTAKSAALPMMVPKNWIGRANGLIQFSTAVGQLSAPILAGVIIATFKLQGLLLIDFSTYLIGLFTLLVIQIPQPKPSTISAEGDAAIIQEIIYGWKIISSRLFLVMLLVFMSVHFFVDGMTSVLINPLVLSFSSTTTFGTVISFASCGMVAGSIFMSIWGGGKQSTSALFMFSALNGIGLIIAGVKPNISTIAVGLSLSFFTLPIILGTNQTIWQTSVNPNVQGRVLSLFSTVTGLTLAFGNLSASPLADRIFEPILSDDGLLANSVGQLIETGQGRGIGFLMIIAGLFVLFTSAIFYSYNRLRKVDLD</sequence>
<reference evidence="8 9" key="1">
    <citation type="submission" date="2008-07" db="EMBL/GenBank/DDBJ databases">
        <authorList>
            <person name="Tandeau de Marsac N."/>
            <person name="Ferriera S."/>
            <person name="Johnson J."/>
            <person name="Kravitz S."/>
            <person name="Beeson K."/>
            <person name="Sutton G."/>
            <person name="Rogers Y.-H."/>
            <person name="Friedman R."/>
            <person name="Frazier M."/>
            <person name="Venter J.C."/>
        </authorList>
    </citation>
    <scope>NUCLEOTIDE SEQUENCE [LARGE SCALE GENOMIC DNA]</scope>
    <source>
        <strain evidence="8 9">PCC 7420</strain>
    </source>
</reference>
<evidence type="ECO:0000256" key="4">
    <source>
        <dbReference type="ARBA" id="ARBA00022692"/>
    </source>
</evidence>
<evidence type="ECO:0000313" key="9">
    <source>
        <dbReference type="Proteomes" id="UP000003835"/>
    </source>
</evidence>
<evidence type="ECO:0000256" key="2">
    <source>
        <dbReference type="ARBA" id="ARBA00022448"/>
    </source>
</evidence>
<dbReference type="RefSeq" id="WP_006104300.1">
    <property type="nucleotide sequence ID" value="NZ_DS989863.1"/>
</dbReference>
<dbReference type="PANTHER" id="PTHR43266:SF2">
    <property type="entry name" value="MAJOR FACILITATOR SUPERFAMILY (MFS) PROFILE DOMAIN-CONTAINING PROTEIN"/>
    <property type="match status" value="1"/>
</dbReference>
<organism evidence="8 9">
    <name type="scientific">Coleofasciculus chthonoplastes PCC 7420</name>
    <dbReference type="NCBI Taxonomy" id="118168"/>
    <lineage>
        <taxon>Bacteria</taxon>
        <taxon>Bacillati</taxon>
        <taxon>Cyanobacteriota</taxon>
        <taxon>Cyanophyceae</taxon>
        <taxon>Coleofasciculales</taxon>
        <taxon>Coleofasciculaceae</taxon>
        <taxon>Coleofasciculus</taxon>
    </lineage>
</organism>
<dbReference type="Gene3D" id="1.20.1250.20">
    <property type="entry name" value="MFS general substrate transporter like domains"/>
    <property type="match status" value="1"/>
</dbReference>
<dbReference type="PANTHER" id="PTHR43266">
    <property type="entry name" value="MACROLIDE-EFFLUX PROTEIN"/>
    <property type="match status" value="1"/>
</dbReference>
<dbReference type="GO" id="GO:0005886">
    <property type="term" value="C:plasma membrane"/>
    <property type="evidence" value="ECO:0007669"/>
    <property type="project" value="UniProtKB-SubCell"/>
</dbReference>
<dbReference type="Proteomes" id="UP000003835">
    <property type="component" value="Unassembled WGS sequence"/>
</dbReference>
<feature type="transmembrane region" description="Helical" evidence="7">
    <location>
        <begin position="148"/>
        <end position="169"/>
    </location>
</feature>
<gene>
    <name evidence="8" type="ORF">MC7420_2515</name>
</gene>
<dbReference type="Pfam" id="PF07690">
    <property type="entry name" value="MFS_1"/>
    <property type="match status" value="1"/>
</dbReference>
<keyword evidence="9" id="KW-1185">Reference proteome</keyword>
<feature type="transmembrane region" description="Helical" evidence="7">
    <location>
        <begin position="351"/>
        <end position="370"/>
    </location>
</feature>
<dbReference type="SUPFAM" id="SSF103473">
    <property type="entry name" value="MFS general substrate transporter"/>
    <property type="match status" value="1"/>
</dbReference>
<accession>B4VZL7</accession>
<feature type="transmembrane region" description="Helical" evidence="7">
    <location>
        <begin position="175"/>
        <end position="194"/>
    </location>
</feature>
<protein>
    <submittedName>
        <fullName evidence="8">Transporter, major facilitator family</fullName>
    </submittedName>
</protein>
<feature type="transmembrane region" description="Helical" evidence="7">
    <location>
        <begin position="51"/>
        <end position="74"/>
    </location>
</feature>
<dbReference type="OrthoDB" id="9775268at2"/>
<feature type="transmembrane region" description="Helical" evidence="7">
    <location>
        <begin position="291"/>
        <end position="310"/>
    </location>
</feature>
<dbReference type="HOGENOM" id="CLU_034180_16_0_3"/>